<name>A0A427YSM4_9TREE</name>
<reference evidence="1 2" key="1">
    <citation type="submission" date="2018-11" db="EMBL/GenBank/DDBJ databases">
        <title>Genome sequence of Saitozyma podzolica DSM 27192.</title>
        <authorList>
            <person name="Aliyu H."/>
            <person name="Gorte O."/>
            <person name="Ochsenreither K."/>
        </authorList>
    </citation>
    <scope>NUCLEOTIDE SEQUENCE [LARGE SCALE GENOMIC DNA]</scope>
    <source>
        <strain evidence="1 2">DSM 27192</strain>
    </source>
</reference>
<organism evidence="1 2">
    <name type="scientific">Saitozyma podzolica</name>
    <dbReference type="NCBI Taxonomy" id="1890683"/>
    <lineage>
        <taxon>Eukaryota</taxon>
        <taxon>Fungi</taxon>
        <taxon>Dikarya</taxon>
        <taxon>Basidiomycota</taxon>
        <taxon>Agaricomycotina</taxon>
        <taxon>Tremellomycetes</taxon>
        <taxon>Tremellales</taxon>
        <taxon>Trimorphomycetaceae</taxon>
        <taxon>Saitozyma</taxon>
    </lineage>
</organism>
<dbReference type="Proteomes" id="UP000279259">
    <property type="component" value="Unassembled WGS sequence"/>
</dbReference>
<dbReference type="AlphaFoldDB" id="A0A427YSM4"/>
<accession>A0A427YSM4</accession>
<proteinExistence type="predicted"/>
<dbReference type="EMBL" id="RSCD01000002">
    <property type="protein sequence ID" value="RSH94148.1"/>
    <property type="molecule type" value="Genomic_DNA"/>
</dbReference>
<evidence type="ECO:0000313" key="2">
    <source>
        <dbReference type="Proteomes" id="UP000279259"/>
    </source>
</evidence>
<sequence length="110" mass="12285">MSADVTGRRAVWNRQALPGYRVAVTDMTHPSPTKPLKALCGVSDGIGQSPPRFLPVRLVREPEGVVVEMYVRVESSGAEEAEDREALEVDRVVEVTIKVVEVEGVWRWRE</sequence>
<gene>
    <name evidence="1" type="ORF">EHS25_003951</name>
</gene>
<keyword evidence="2" id="KW-1185">Reference proteome</keyword>
<evidence type="ECO:0000313" key="1">
    <source>
        <dbReference type="EMBL" id="RSH94148.1"/>
    </source>
</evidence>
<comment type="caution">
    <text evidence="1">The sequence shown here is derived from an EMBL/GenBank/DDBJ whole genome shotgun (WGS) entry which is preliminary data.</text>
</comment>
<protein>
    <submittedName>
        <fullName evidence="1">Uncharacterized protein</fullName>
    </submittedName>
</protein>